<sequence length="171" mass="19718">GRKITKINQDPGISLVQHDAEIQIGYGHDMEFDYDFDTAEKDQEQERLGLEAAVRLQAELDEEERQRISRVYESASSFIVEEWEDIQARVKADEELVQRTLDNVEIELTAKIDGKVKIVTKAYSKKIYGAAYTKLIKKARKLEKMAKSIQARRRSRIVVSDDEDDLEDPSK</sequence>
<evidence type="ECO:0000313" key="2">
    <source>
        <dbReference type="EMBL" id="GFA80190.1"/>
    </source>
</evidence>
<feature type="compositionally biased region" description="Acidic residues" evidence="1">
    <location>
        <begin position="160"/>
        <end position="171"/>
    </location>
</feature>
<feature type="region of interest" description="Disordered" evidence="1">
    <location>
        <begin position="150"/>
        <end position="171"/>
    </location>
</feature>
<gene>
    <name evidence="2" type="ORF">Tci_652162</name>
</gene>
<reference evidence="2" key="1">
    <citation type="journal article" date="2019" name="Sci. Rep.">
        <title>Draft genome of Tanacetum cinerariifolium, the natural source of mosquito coil.</title>
        <authorList>
            <person name="Yamashiro T."/>
            <person name="Shiraishi A."/>
            <person name="Satake H."/>
            <person name="Nakayama K."/>
        </authorList>
    </citation>
    <scope>NUCLEOTIDE SEQUENCE</scope>
</reference>
<accession>A0A699K8A0</accession>
<organism evidence="2">
    <name type="scientific">Tanacetum cinerariifolium</name>
    <name type="common">Dalmatian daisy</name>
    <name type="synonym">Chrysanthemum cinerariifolium</name>
    <dbReference type="NCBI Taxonomy" id="118510"/>
    <lineage>
        <taxon>Eukaryota</taxon>
        <taxon>Viridiplantae</taxon>
        <taxon>Streptophyta</taxon>
        <taxon>Embryophyta</taxon>
        <taxon>Tracheophyta</taxon>
        <taxon>Spermatophyta</taxon>
        <taxon>Magnoliopsida</taxon>
        <taxon>eudicotyledons</taxon>
        <taxon>Gunneridae</taxon>
        <taxon>Pentapetalae</taxon>
        <taxon>asterids</taxon>
        <taxon>campanulids</taxon>
        <taxon>Asterales</taxon>
        <taxon>Asteraceae</taxon>
        <taxon>Asteroideae</taxon>
        <taxon>Anthemideae</taxon>
        <taxon>Anthemidinae</taxon>
        <taxon>Tanacetum</taxon>
    </lineage>
</organism>
<evidence type="ECO:0000256" key="1">
    <source>
        <dbReference type="SAM" id="MobiDB-lite"/>
    </source>
</evidence>
<protein>
    <submittedName>
        <fullName evidence="2">Uncharacterized protein</fullName>
    </submittedName>
</protein>
<proteinExistence type="predicted"/>
<comment type="caution">
    <text evidence="2">The sequence shown here is derived from an EMBL/GenBank/DDBJ whole genome shotgun (WGS) entry which is preliminary data.</text>
</comment>
<dbReference type="AlphaFoldDB" id="A0A699K8A0"/>
<name>A0A699K8A0_TANCI</name>
<dbReference type="EMBL" id="BKCJ010490702">
    <property type="protein sequence ID" value="GFA80190.1"/>
    <property type="molecule type" value="Genomic_DNA"/>
</dbReference>
<feature type="non-terminal residue" evidence="2">
    <location>
        <position position="1"/>
    </location>
</feature>